<evidence type="ECO:0000256" key="1">
    <source>
        <dbReference type="ARBA" id="ARBA00022670"/>
    </source>
</evidence>
<evidence type="ECO:0000259" key="7">
    <source>
        <dbReference type="SMART" id="SM00635"/>
    </source>
</evidence>
<dbReference type="PROSITE" id="PS51257">
    <property type="entry name" value="PROKAR_LIPOPROTEIN"/>
    <property type="match status" value="1"/>
</dbReference>
<name>A0A069QKW2_HOYLO</name>
<evidence type="ECO:0000256" key="5">
    <source>
        <dbReference type="RuleBase" id="RU003355"/>
    </source>
</evidence>
<organism evidence="8 9">
    <name type="scientific">Hoylesella loescheii DSM 19665 = JCM 12249 = ATCC 15930</name>
    <dbReference type="NCBI Taxonomy" id="1122985"/>
    <lineage>
        <taxon>Bacteria</taxon>
        <taxon>Pseudomonadati</taxon>
        <taxon>Bacteroidota</taxon>
        <taxon>Bacteroidia</taxon>
        <taxon>Bacteroidales</taxon>
        <taxon>Prevotellaceae</taxon>
        <taxon>Hoylesella</taxon>
    </lineage>
</organism>
<evidence type="ECO:0000256" key="2">
    <source>
        <dbReference type="ARBA" id="ARBA00022801"/>
    </source>
</evidence>
<dbReference type="RefSeq" id="WP_018967865.1">
    <property type="nucleotide sequence ID" value="NZ_KB899218.1"/>
</dbReference>
<dbReference type="Gene3D" id="2.60.40.1080">
    <property type="match status" value="1"/>
</dbReference>
<feature type="active site" description="Charge relay system" evidence="4">
    <location>
        <position position="496"/>
    </location>
</feature>
<feature type="signal peptide" evidence="6">
    <location>
        <begin position="1"/>
        <end position="25"/>
    </location>
</feature>
<feature type="active site" description="Charge relay system" evidence="4">
    <location>
        <position position="220"/>
    </location>
</feature>
<gene>
    <name evidence="8" type="ORF">HMPREF1991_00671</name>
</gene>
<feature type="chain" id="PRO_5001665560" evidence="6">
    <location>
        <begin position="26"/>
        <end position="951"/>
    </location>
</feature>
<accession>A0A069QKW2</accession>
<dbReference type="InterPro" id="IPR015500">
    <property type="entry name" value="Peptidase_S8_subtilisin-rel"/>
</dbReference>
<dbReference type="GO" id="GO:0004252">
    <property type="term" value="F:serine-type endopeptidase activity"/>
    <property type="evidence" value="ECO:0007669"/>
    <property type="project" value="UniProtKB-UniRule"/>
</dbReference>
<keyword evidence="9" id="KW-1185">Reference proteome</keyword>
<proteinExistence type="inferred from homology"/>
<evidence type="ECO:0000313" key="8">
    <source>
        <dbReference type="EMBL" id="KDR53307.1"/>
    </source>
</evidence>
<dbReference type="SUPFAM" id="SSF52743">
    <property type="entry name" value="Subtilisin-like"/>
    <property type="match status" value="1"/>
</dbReference>
<keyword evidence="1 4" id="KW-0645">Protease</keyword>
<dbReference type="PANTHER" id="PTHR42884:SF14">
    <property type="entry name" value="NEUROENDOCRINE CONVERTASE 1"/>
    <property type="match status" value="1"/>
</dbReference>
<dbReference type="PROSITE" id="PS00136">
    <property type="entry name" value="SUBTILASE_ASP"/>
    <property type="match status" value="1"/>
</dbReference>
<dbReference type="PATRIC" id="fig|1122985.7.peg.700"/>
<dbReference type="InterPro" id="IPR023827">
    <property type="entry name" value="Peptidase_S8_Asp-AS"/>
</dbReference>
<evidence type="ECO:0000256" key="3">
    <source>
        <dbReference type="ARBA" id="ARBA00022825"/>
    </source>
</evidence>
<dbReference type="HOGENOM" id="CLU_014786_0_0_10"/>
<dbReference type="Pfam" id="PF00082">
    <property type="entry name" value="Peptidase_S8"/>
    <property type="match status" value="1"/>
</dbReference>
<dbReference type="Gene3D" id="3.40.50.200">
    <property type="entry name" value="Peptidase S8/S53 domain"/>
    <property type="match status" value="1"/>
</dbReference>
<dbReference type="PANTHER" id="PTHR42884">
    <property type="entry name" value="PROPROTEIN CONVERTASE SUBTILISIN/KEXIN-RELATED"/>
    <property type="match status" value="1"/>
</dbReference>
<dbReference type="InterPro" id="IPR003343">
    <property type="entry name" value="Big_2"/>
</dbReference>
<comment type="caution">
    <text evidence="8">The sequence shown here is derived from an EMBL/GenBank/DDBJ whole genome shotgun (WGS) entry which is preliminary data.</text>
</comment>
<dbReference type="eggNOG" id="COG1404">
    <property type="taxonomic scope" value="Bacteria"/>
</dbReference>
<keyword evidence="2 4" id="KW-0378">Hydrolase</keyword>
<dbReference type="InterPro" id="IPR013783">
    <property type="entry name" value="Ig-like_fold"/>
</dbReference>
<dbReference type="InterPro" id="IPR022398">
    <property type="entry name" value="Peptidase_S8_His-AS"/>
</dbReference>
<dbReference type="InterPro" id="IPR036852">
    <property type="entry name" value="Peptidase_S8/S53_dom_sf"/>
</dbReference>
<dbReference type="GO" id="GO:0016020">
    <property type="term" value="C:membrane"/>
    <property type="evidence" value="ECO:0007669"/>
    <property type="project" value="TreeGrafter"/>
</dbReference>
<sequence>MKKFRNIYALAACMTLAVGMFSACNDDLLSTQNNPNAAQTTADDAFPWQPGMAFIKLKASVNPSTRAATQSVTRAKVFNNTDVKVEQVFDMTNDYADLKRARGLDRWFVVKFDSTKNVEEVINELLRDPAIEKAHGNVQISPNKVKYTSATRAPIPENRLRAANDGTGFLNFNDPYLKYQWHYTTTIPSYGMFKEGADVNLFPAWQKETGDPHVVVAVMDSGIDFEHEDLAASAWQGVDSKTGEKIHGRNFYAAESGKGSPNVIVAGGHGTHVAGTIAARNNNGVGVSGVAGGNGDNNSGVRLMSCEIYGRDGYNETASTAYIVKAFEFAAENGASVCNCSWGYAFDRKKYLNNENFQAIFKKQFDLLKEGINYFTDYAGCDPQGNKKPGSYMKGGLVIFASGNDSQYDIEMIPASYPRVVAVGATNSMGIPTDYMNKGPWVDILAPGGTTETGEVMRGVLSTVPKNFAQSKTGSTPNTDFILPNDGNYAYAQGTSMAAPHVSGIAALIVSKFGKTNPNFTNEDLRRRILGAVKATSPYAVKTDANLAGKMGVGFIDADFALSDPETQKPDAPQVTVTDYSTDATRGYYDARITWKVTADADALNPQHTAFAYDIHLYKKADMSKAEQSFTRYSYDKPVGTELEQEFTGLDTDVDYVVKMSARDRFNNTSADVTANFKTRLNHAPVLGGAMTDTLRLLDTQPYYHQVLPVTDEDGHTWTYTTTALPSGVEMKRVGNALDLFIKVGSVGSYGFDVTLTDQLGGKTVQKFAYKVVSHTAPKPANTLGDVSLFEQGEATQINLANAFTSMSGGEMQFSATSSNDAVVKATVTGTQLTLTPGKKGTATITLTAIDGGKRTTTTVQVRVTDKNAPDVHTIYPIPAHSYIKALMRSGVGKVQVIVTSLRGQKLIDETLTPDSRTREITLGIDRLAPGTYYLLLKTERITSKHTFIKK</sequence>
<evidence type="ECO:0000256" key="4">
    <source>
        <dbReference type="PROSITE-ProRule" id="PRU01240"/>
    </source>
</evidence>
<dbReference type="EMBL" id="JNGW01000022">
    <property type="protein sequence ID" value="KDR53307.1"/>
    <property type="molecule type" value="Genomic_DNA"/>
</dbReference>
<dbReference type="PROSITE" id="PS51892">
    <property type="entry name" value="SUBTILASE"/>
    <property type="match status" value="1"/>
</dbReference>
<dbReference type="PROSITE" id="PS00137">
    <property type="entry name" value="SUBTILASE_HIS"/>
    <property type="match status" value="1"/>
</dbReference>
<protein>
    <submittedName>
        <fullName evidence="8">Peptidase, S8/S53 family</fullName>
    </submittedName>
</protein>
<dbReference type="Proteomes" id="UP000027442">
    <property type="component" value="Unassembled WGS sequence"/>
</dbReference>
<dbReference type="Gene3D" id="2.60.40.10">
    <property type="entry name" value="Immunoglobulins"/>
    <property type="match status" value="1"/>
</dbReference>
<dbReference type="PROSITE" id="PS00138">
    <property type="entry name" value="SUBTILASE_SER"/>
    <property type="match status" value="1"/>
</dbReference>
<dbReference type="AlphaFoldDB" id="A0A069QKW2"/>
<evidence type="ECO:0000313" key="9">
    <source>
        <dbReference type="Proteomes" id="UP000027442"/>
    </source>
</evidence>
<dbReference type="PRINTS" id="PR00723">
    <property type="entry name" value="SUBTILISIN"/>
</dbReference>
<keyword evidence="6" id="KW-0732">Signal</keyword>
<feature type="domain" description="BIG2" evidence="7">
    <location>
        <begin position="777"/>
        <end position="859"/>
    </location>
</feature>
<dbReference type="InterPro" id="IPR000209">
    <property type="entry name" value="Peptidase_S8/S53_dom"/>
</dbReference>
<dbReference type="GO" id="GO:0016485">
    <property type="term" value="P:protein processing"/>
    <property type="evidence" value="ECO:0007669"/>
    <property type="project" value="TreeGrafter"/>
</dbReference>
<dbReference type="InterPro" id="IPR023828">
    <property type="entry name" value="Peptidase_S8_Ser-AS"/>
</dbReference>
<comment type="similarity">
    <text evidence="4 5">Belongs to the peptidase S8 family.</text>
</comment>
<reference evidence="8 9" key="1">
    <citation type="submission" date="2013-08" db="EMBL/GenBank/DDBJ databases">
        <authorList>
            <person name="Weinstock G."/>
            <person name="Sodergren E."/>
            <person name="Wylie T."/>
            <person name="Fulton L."/>
            <person name="Fulton R."/>
            <person name="Fronick C."/>
            <person name="O'Laughlin M."/>
            <person name="Godfrey J."/>
            <person name="Miner T."/>
            <person name="Herter B."/>
            <person name="Appelbaum E."/>
            <person name="Cordes M."/>
            <person name="Lek S."/>
            <person name="Wollam A."/>
            <person name="Pepin K.H."/>
            <person name="Palsikar V.B."/>
            <person name="Mitreva M."/>
            <person name="Wilson R.K."/>
        </authorList>
    </citation>
    <scope>NUCLEOTIDE SEQUENCE [LARGE SCALE GENOMIC DNA]</scope>
    <source>
        <strain evidence="8 9">ATCC 15930</strain>
    </source>
</reference>
<dbReference type="SMART" id="SM00635">
    <property type="entry name" value="BID_2"/>
    <property type="match status" value="1"/>
</dbReference>
<evidence type="ECO:0000256" key="6">
    <source>
        <dbReference type="SAM" id="SignalP"/>
    </source>
</evidence>
<feature type="active site" description="Charge relay system" evidence="4">
    <location>
        <position position="269"/>
    </location>
</feature>
<keyword evidence="3 4" id="KW-0720">Serine protease</keyword>